<gene>
    <name evidence="7" type="ORF">FJU30_09755</name>
</gene>
<dbReference type="SUPFAM" id="SSF56796">
    <property type="entry name" value="Dehydroquinate synthase-like"/>
    <property type="match status" value="1"/>
</dbReference>
<feature type="binding site" evidence="4">
    <location>
        <position position="255"/>
    </location>
    <ligand>
        <name>glycerol</name>
        <dbReference type="ChEBI" id="CHEBI:17754"/>
    </ligand>
</feature>
<accession>A0A5J5G189</accession>
<dbReference type="Proteomes" id="UP000335415">
    <property type="component" value="Unassembled WGS sequence"/>
</dbReference>
<feature type="binding site" evidence="5">
    <location>
        <position position="133"/>
    </location>
    <ligand>
        <name>NAD(+)</name>
        <dbReference type="ChEBI" id="CHEBI:57540"/>
    </ligand>
</feature>
<dbReference type="Gene3D" id="3.40.50.1970">
    <property type="match status" value="1"/>
</dbReference>
<dbReference type="InterPro" id="IPR016205">
    <property type="entry name" value="Glycerol_DH"/>
</dbReference>
<evidence type="ECO:0000256" key="2">
    <source>
        <dbReference type="ARBA" id="ARBA00022723"/>
    </source>
</evidence>
<dbReference type="GO" id="GO:0046872">
    <property type="term" value="F:metal ion binding"/>
    <property type="evidence" value="ECO:0007669"/>
    <property type="project" value="UniProtKB-KW"/>
</dbReference>
<comment type="cofactor">
    <cofactor evidence="4">
        <name>Zn(2+)</name>
        <dbReference type="ChEBI" id="CHEBI:29105"/>
    </cofactor>
    <text evidence="4">Binds 1 zinc ion per subunit.</text>
</comment>
<evidence type="ECO:0000256" key="3">
    <source>
        <dbReference type="ARBA" id="ARBA00023002"/>
    </source>
</evidence>
<evidence type="ECO:0000256" key="5">
    <source>
        <dbReference type="PIRSR" id="PIRSR000112-3"/>
    </source>
</evidence>
<reference evidence="7 8" key="1">
    <citation type="submission" date="2019-09" db="EMBL/GenBank/DDBJ databases">
        <authorList>
            <person name="Li Y."/>
        </authorList>
    </citation>
    <scope>NUCLEOTIDE SEQUENCE [LARGE SCALE GENOMIC DNA]</scope>
    <source>
        <strain evidence="7 8">L3-3HA</strain>
    </source>
</reference>
<feature type="domain" description="Alcohol dehydrogenase iron-type/glycerol dehydrogenase GldA" evidence="6">
    <location>
        <begin position="9"/>
        <end position="155"/>
    </location>
</feature>
<feature type="binding site" evidence="5">
    <location>
        <position position="129"/>
    </location>
    <ligand>
        <name>NAD(+)</name>
        <dbReference type="ChEBI" id="CHEBI:57540"/>
    </ligand>
</feature>
<dbReference type="CDD" id="cd08550">
    <property type="entry name" value="GlyDH-like"/>
    <property type="match status" value="1"/>
</dbReference>
<feature type="binding site" evidence="5">
    <location>
        <position position="127"/>
    </location>
    <ligand>
        <name>NAD(+)</name>
        <dbReference type="ChEBI" id="CHEBI:57540"/>
    </ligand>
</feature>
<comment type="caution">
    <text evidence="7">The sequence shown here is derived from an EMBL/GenBank/DDBJ whole genome shotgun (WGS) entry which is preliminary data.</text>
</comment>
<dbReference type="AlphaFoldDB" id="A0A5J5G189"/>
<dbReference type="Gene3D" id="1.20.1090.10">
    <property type="entry name" value="Dehydroquinate synthase-like - alpha domain"/>
    <property type="match status" value="1"/>
</dbReference>
<dbReference type="PANTHER" id="PTHR43616:SF3">
    <property type="entry name" value="HYDROXYCARBOXYLATE DEHYDROGENASE A"/>
    <property type="match status" value="1"/>
</dbReference>
<dbReference type="RefSeq" id="WP_150434785.1">
    <property type="nucleotide sequence ID" value="NZ_VYKJ01000004.1"/>
</dbReference>
<dbReference type="EMBL" id="VYKJ01000004">
    <property type="protein sequence ID" value="KAA9000517.1"/>
    <property type="molecule type" value="Genomic_DNA"/>
</dbReference>
<organism evidence="7 8">
    <name type="scientific">Affinibrenneria salicis</name>
    <dbReference type="NCBI Taxonomy" id="2590031"/>
    <lineage>
        <taxon>Bacteria</taxon>
        <taxon>Pseudomonadati</taxon>
        <taxon>Pseudomonadota</taxon>
        <taxon>Gammaproteobacteria</taxon>
        <taxon>Enterobacterales</taxon>
        <taxon>Pectobacteriaceae</taxon>
        <taxon>Affinibrenneria</taxon>
    </lineage>
</organism>
<dbReference type="PANTHER" id="PTHR43616">
    <property type="entry name" value="GLYCEROL DEHYDROGENASE"/>
    <property type="match status" value="1"/>
</dbReference>
<evidence type="ECO:0000256" key="4">
    <source>
        <dbReference type="PIRSR" id="PIRSR000112-1"/>
    </source>
</evidence>
<evidence type="ECO:0000259" key="6">
    <source>
        <dbReference type="Pfam" id="PF00465"/>
    </source>
</evidence>
<name>A0A5J5G189_9GAMM</name>
<feature type="binding site" evidence="4">
    <location>
        <position position="173"/>
    </location>
    <ligand>
        <name>glycerol</name>
        <dbReference type="ChEBI" id="CHEBI:17754"/>
    </ligand>
</feature>
<dbReference type="InterPro" id="IPR001670">
    <property type="entry name" value="ADH_Fe/GldA"/>
</dbReference>
<feature type="binding site" evidence="5">
    <location>
        <begin position="96"/>
        <end position="100"/>
    </location>
    <ligand>
        <name>NAD(+)</name>
        <dbReference type="ChEBI" id="CHEBI:57540"/>
    </ligand>
</feature>
<evidence type="ECO:0000313" key="8">
    <source>
        <dbReference type="Proteomes" id="UP000335415"/>
    </source>
</evidence>
<keyword evidence="8" id="KW-1185">Reference proteome</keyword>
<keyword evidence="4" id="KW-0862">Zinc</keyword>
<sequence length="364" mass="37965">MESKQTVFPAHVLSGAGVIRQLGGLCARYGRRALLIGGVRALAAVRDAVGASLRQADVELAGCEAYGGECSKINIDRLSAQVRTLRADVLIVAGGGKALDCGKAVGEAAACPVITLPTIAATCAAVTPLSVLYQDDGHYCDLLHLAQAPAGVVIDSQLLAGAPLRWLAAGLGDTLAKWYEYRAIRHGEALDGRVMAAQANSRICFELIERFGAEACRGAAQGQATPALEQVLDAIFLFAALTSIMGSGNHAAASHGLFEGFTVCDKTRDFGHGLLVGYGNLCLLALEQRSDEELLDALRLARECHIPLTLAAIAADLSEQEKEAIMRAAVATPDMANMAQPVSLHQLAQAMARVDALAAGLDAA</sequence>
<evidence type="ECO:0000313" key="7">
    <source>
        <dbReference type="EMBL" id="KAA9000517.1"/>
    </source>
</evidence>
<dbReference type="OrthoDB" id="5198708at2"/>
<keyword evidence="5" id="KW-0520">NAD</keyword>
<comment type="similarity">
    <text evidence="1">Belongs to the iron-containing alcohol dehydrogenase family.</text>
</comment>
<dbReference type="Pfam" id="PF00465">
    <property type="entry name" value="Fe-ADH"/>
    <property type="match status" value="1"/>
</dbReference>
<feature type="binding site" evidence="4">
    <location>
        <position position="272"/>
    </location>
    <ligand>
        <name>glycerol</name>
        <dbReference type="ChEBI" id="CHEBI:17754"/>
    </ligand>
</feature>
<dbReference type="GO" id="GO:0016614">
    <property type="term" value="F:oxidoreductase activity, acting on CH-OH group of donors"/>
    <property type="evidence" value="ECO:0007669"/>
    <property type="project" value="InterPro"/>
</dbReference>
<proteinExistence type="inferred from homology"/>
<keyword evidence="2 4" id="KW-0479">Metal-binding</keyword>
<keyword evidence="3" id="KW-0560">Oxidoreductase</keyword>
<dbReference type="PIRSF" id="PIRSF000112">
    <property type="entry name" value="Glycerol_dehydrogenase"/>
    <property type="match status" value="1"/>
</dbReference>
<evidence type="ECO:0000256" key="1">
    <source>
        <dbReference type="ARBA" id="ARBA00007358"/>
    </source>
</evidence>
<dbReference type="PROSITE" id="PS00913">
    <property type="entry name" value="ADH_IRON_1"/>
    <property type="match status" value="1"/>
</dbReference>
<dbReference type="InterPro" id="IPR018211">
    <property type="entry name" value="ADH_Fe_CS"/>
</dbReference>
<protein>
    <submittedName>
        <fullName evidence="7">Iron-containing alcohol dehydrogenase family protein</fullName>
    </submittedName>
</protein>